<sequence length="988" mass="109068">MNKNGHFLHVTEHWDEREGNLIYFFAFPSYLRYAICLLFDPICYLTDGDNGQRAGLQTSSSSYSSSSSSSCSSPMACCLFSGHHGSWTPDDEGDHHQHSTPGDEAGNAGDGTPPPKRKGKFSTLGKIFKPWKWRKKKSSEKFQETSEVLERKMSMRRPRQELIEQGVLRELPDNEADDGHHVSKPPYVKNGHTLPVRGPGGGRGHEAGRHPSDTDHHANPTWLPQLEEQWVRVPQDVERRGGALGHRAPAGQEEPREGRRGGRQGGEERRPGPGHGHGPGWHTDDGGRRGGGGRGHLNGEKRPGLQKGLSEDGRRLRSEAEWKPTLPRHASTEEGRGRRESDSHFVPDCDAIRDTLREPLPPKQSVMPPKWLMTSTPEPGTEGPPRTPVHNPPAAFSSASSSSSAGGGSKPLRAVSSAGGNTQSSGTLPPPSSSAASGGGGATQQAKQPPVPPPKPVNRNSNAGMLAAANLHGGDNPQLPLYWSCWKREGEYDVYLSLPVYLCKRPGAVRAAEIHQISGGHSMIPAKPSPPMPPKRTTPVTKRNTEDPSSSSTLPPQSSPASSALTPEDLSGLPAGFQLPPPPPSPPLPSHIPPSPPRLAHTHSHLLPHQHSYPHPIPQPIPPPQFDASSPEEEEEEPPRQAPVPLHIMIQRALNSPGPAVPHPDSSQRSAHALLFETPPEYAADARGRPLQVTIQPLKMHDDDYSDEDEEDDEMDEEDEPPSEHLHPTQPELEPRSRRCIVGDPSISVIPEGGDSSEEEDEEDEEDGARRIGEESDSDGPVLYKDEDSDEDEEDEEPPSALASRVKRKDTLALKLSSRPSAPDRQQAERERPVRDRPPGPDWPGRGEHTGLSWQSKEQWEAIRAQIGTALTRRLSQRPTAEELEQRNILQPKNQADRQAEVREIKRRLTRKLSQRPTVAELQARKILRFHEYVEVTSAQDYDRRADKPWTKLTPADKAAIRKELNEFKSLEMEVHEESRIYTRFHRP</sequence>
<evidence type="ECO:0000256" key="5">
    <source>
        <dbReference type="ARBA" id="ARBA00022737"/>
    </source>
</evidence>
<dbReference type="GO" id="GO:0001843">
    <property type="term" value="P:neural tube closure"/>
    <property type="evidence" value="ECO:0007669"/>
    <property type="project" value="UniProtKB-UniRule"/>
</dbReference>
<evidence type="ECO:0000256" key="9">
    <source>
        <dbReference type="PROSITE-ProRule" id="PRU00401"/>
    </source>
</evidence>
<dbReference type="Gene3D" id="6.10.140.2130">
    <property type="match status" value="1"/>
</dbReference>
<dbReference type="GO" id="GO:2001045">
    <property type="term" value="P:negative regulation of integrin-mediated signaling pathway"/>
    <property type="evidence" value="ECO:0007669"/>
    <property type="project" value="UniProtKB-UniRule"/>
</dbReference>
<feature type="compositionally biased region" description="Acidic residues" evidence="11">
    <location>
        <begin position="787"/>
        <end position="798"/>
    </location>
</feature>
<dbReference type="GO" id="GO:0005737">
    <property type="term" value="C:cytoplasm"/>
    <property type="evidence" value="ECO:0007669"/>
    <property type="project" value="UniProtKB-SubCell"/>
</dbReference>
<dbReference type="Proteomes" id="UP000823561">
    <property type="component" value="Chromosome 13"/>
</dbReference>
<keyword evidence="13" id="KW-1185">Reference proteome</keyword>
<organism evidence="12 13">
    <name type="scientific">Alosa alosa</name>
    <name type="common">allis shad</name>
    <dbReference type="NCBI Taxonomy" id="278164"/>
    <lineage>
        <taxon>Eukaryota</taxon>
        <taxon>Metazoa</taxon>
        <taxon>Chordata</taxon>
        <taxon>Craniata</taxon>
        <taxon>Vertebrata</taxon>
        <taxon>Euteleostomi</taxon>
        <taxon>Actinopterygii</taxon>
        <taxon>Neopterygii</taxon>
        <taxon>Teleostei</taxon>
        <taxon>Clupei</taxon>
        <taxon>Clupeiformes</taxon>
        <taxon>Clupeoidei</taxon>
        <taxon>Clupeidae</taxon>
        <taxon>Alosa</taxon>
    </lineage>
</organism>
<keyword evidence="7 10" id="KW-0009">Actin-binding</keyword>
<proteinExistence type="inferred from homology"/>
<comment type="subcellular location">
    <subcellularLocation>
        <location evidence="10">Cytoplasm</location>
    </subcellularLocation>
    <subcellularLocation>
        <location evidence="10">Cell projection</location>
        <location evidence="10">Lamellipodium</location>
    </subcellularLocation>
</comment>
<feature type="compositionally biased region" description="Basic and acidic residues" evidence="11">
    <location>
        <begin position="203"/>
        <end position="218"/>
    </location>
</feature>
<dbReference type="GO" id="GO:0048484">
    <property type="term" value="P:enteric nervous system development"/>
    <property type="evidence" value="ECO:0007669"/>
    <property type="project" value="UniProtKB-UniRule"/>
</dbReference>
<evidence type="ECO:0000256" key="10">
    <source>
        <dbReference type="RuleBase" id="RU367131"/>
    </source>
</evidence>
<dbReference type="EMBL" id="JADWDJ010000013">
    <property type="protein sequence ID" value="KAG5271463.1"/>
    <property type="molecule type" value="Genomic_DNA"/>
</dbReference>
<dbReference type="GO" id="GO:0072542">
    <property type="term" value="F:protein phosphatase activator activity"/>
    <property type="evidence" value="ECO:0007669"/>
    <property type="project" value="UniProtKB-UniRule"/>
</dbReference>
<feature type="compositionally biased region" description="Acidic residues" evidence="11">
    <location>
        <begin position="704"/>
        <end position="721"/>
    </location>
</feature>
<evidence type="ECO:0000256" key="1">
    <source>
        <dbReference type="ARBA" id="ARBA00009795"/>
    </source>
</evidence>
<feature type="compositionally biased region" description="Basic and acidic residues" evidence="11">
    <location>
        <begin position="722"/>
        <end position="737"/>
    </location>
</feature>
<dbReference type="GO" id="GO:0030036">
    <property type="term" value="P:actin cytoskeleton organization"/>
    <property type="evidence" value="ECO:0007669"/>
    <property type="project" value="UniProtKB-UniRule"/>
</dbReference>
<feature type="compositionally biased region" description="Basic and acidic residues" evidence="11">
    <location>
        <begin position="253"/>
        <end position="271"/>
    </location>
</feature>
<feature type="repeat" description="RPEL" evidence="9">
    <location>
        <begin position="147"/>
        <end position="172"/>
    </location>
</feature>
<feature type="repeat" description="RPEL" evidence="9">
    <location>
        <begin position="869"/>
        <end position="894"/>
    </location>
</feature>
<dbReference type="GO" id="GO:0007266">
    <property type="term" value="P:Rho protein signal transduction"/>
    <property type="evidence" value="ECO:0007669"/>
    <property type="project" value="UniProtKB-UniRule"/>
</dbReference>
<gene>
    <name evidence="12" type="ORF">AALO_G00180110</name>
</gene>
<feature type="compositionally biased region" description="Pro residues" evidence="11">
    <location>
        <begin position="527"/>
        <end position="536"/>
    </location>
</feature>
<comment type="subunit">
    <text evidence="2 10">Binds PPP1CA and actin.</text>
</comment>
<feature type="compositionally biased region" description="Pro residues" evidence="11">
    <location>
        <begin position="615"/>
        <end position="625"/>
    </location>
</feature>
<keyword evidence="5" id="KW-0677">Repeat</keyword>
<dbReference type="Pfam" id="PF02755">
    <property type="entry name" value="RPEL"/>
    <property type="match status" value="3"/>
</dbReference>
<name>A0AAV6G8L2_9TELE</name>
<dbReference type="GO" id="GO:0001755">
    <property type="term" value="P:neural crest cell migration"/>
    <property type="evidence" value="ECO:0007669"/>
    <property type="project" value="UniProtKB-UniRule"/>
</dbReference>
<dbReference type="GO" id="GO:0008157">
    <property type="term" value="F:protein phosphatase 1 binding"/>
    <property type="evidence" value="ECO:0007669"/>
    <property type="project" value="UniProtKB-UniRule"/>
</dbReference>
<dbReference type="PANTHER" id="PTHR12751:SF4">
    <property type="entry name" value="PHOSPHATASE AND ACTIN REGULATOR 4"/>
    <property type="match status" value="1"/>
</dbReference>
<evidence type="ECO:0000256" key="2">
    <source>
        <dbReference type="ARBA" id="ARBA00011844"/>
    </source>
</evidence>
<reference evidence="12" key="1">
    <citation type="submission" date="2020-10" db="EMBL/GenBank/DDBJ databases">
        <title>Chromosome-scale genome assembly of the Allis shad, Alosa alosa.</title>
        <authorList>
            <person name="Margot Z."/>
            <person name="Christophe K."/>
            <person name="Cabau C."/>
            <person name="Louis A."/>
            <person name="Berthelot C."/>
            <person name="Parey E."/>
            <person name="Roest Crollius H."/>
            <person name="Montfort J."/>
            <person name="Robinson-Rechavi M."/>
            <person name="Bucao C."/>
            <person name="Bouchez O."/>
            <person name="Gislard M."/>
            <person name="Lluch J."/>
            <person name="Milhes M."/>
            <person name="Lampietro C."/>
            <person name="Lopez Roques C."/>
            <person name="Donnadieu C."/>
            <person name="Braasch I."/>
            <person name="Desvignes T."/>
            <person name="Postlethwait J."/>
            <person name="Bobe J."/>
            <person name="Guiguen Y."/>
        </authorList>
    </citation>
    <scope>NUCLEOTIDE SEQUENCE</scope>
    <source>
        <strain evidence="12">M-15738</strain>
        <tissue evidence="12">Blood</tissue>
    </source>
</reference>
<feature type="compositionally biased region" description="Basic and acidic residues" evidence="11">
    <location>
        <begin position="826"/>
        <end position="849"/>
    </location>
</feature>
<keyword evidence="4 10" id="KW-0963">Cytoplasm</keyword>
<dbReference type="GO" id="GO:0030027">
    <property type="term" value="C:lamellipodium"/>
    <property type="evidence" value="ECO:0007669"/>
    <property type="project" value="UniProtKB-SubCell"/>
</dbReference>
<feature type="compositionally biased region" description="Basic and acidic residues" evidence="11">
    <location>
        <begin position="297"/>
        <end position="322"/>
    </location>
</feature>
<evidence type="ECO:0000313" key="12">
    <source>
        <dbReference type="EMBL" id="KAG5271463.1"/>
    </source>
</evidence>
<feature type="compositionally biased region" description="Low complexity" evidence="11">
    <location>
        <begin position="394"/>
        <end position="404"/>
    </location>
</feature>
<comment type="similarity">
    <text evidence="1 10">Belongs to the phosphatase and actin regulator family.</text>
</comment>
<feature type="repeat" description="RPEL" evidence="9">
    <location>
        <begin position="907"/>
        <end position="932"/>
    </location>
</feature>
<keyword evidence="3 10" id="KW-0217">Developmental protein</keyword>
<dbReference type="GO" id="GO:0051726">
    <property type="term" value="P:regulation of cell cycle"/>
    <property type="evidence" value="ECO:0007669"/>
    <property type="project" value="UniProtKB-UniRule"/>
</dbReference>
<evidence type="ECO:0000256" key="7">
    <source>
        <dbReference type="ARBA" id="ARBA00023203"/>
    </source>
</evidence>
<keyword evidence="6 10" id="KW-0524">Neurogenesis</keyword>
<dbReference type="PROSITE" id="PS51073">
    <property type="entry name" value="RPEL"/>
    <property type="match status" value="3"/>
</dbReference>
<protein>
    <recommendedName>
        <fullName evidence="10">Phosphatase and actin regulator 4</fullName>
    </recommendedName>
</protein>
<feature type="compositionally biased region" description="Acidic residues" evidence="11">
    <location>
        <begin position="755"/>
        <end position="767"/>
    </location>
</feature>
<dbReference type="AlphaFoldDB" id="A0AAV6G8L2"/>
<feature type="region of interest" description="Disordered" evidence="11">
    <location>
        <begin position="242"/>
        <end position="462"/>
    </location>
</feature>
<feature type="compositionally biased region" description="Low complexity" evidence="11">
    <location>
        <begin position="537"/>
        <end position="567"/>
    </location>
</feature>
<feature type="region of interest" description="Disordered" evidence="11">
    <location>
        <begin position="173"/>
        <end position="220"/>
    </location>
</feature>
<dbReference type="PANTHER" id="PTHR12751">
    <property type="entry name" value="PHOSPHATASE AND ACTIN REGULATOR PHACTR"/>
    <property type="match status" value="1"/>
</dbReference>
<comment type="function">
    <text evidence="10">Regulator of protein phosphatase 1 (PP1) required for neural tube and optic fissure closure, and enteric neural crest cell (ENCCs) migration during development. Acts as an activator of PP1. During neural tube closure, localizes to the ventral neural tube and activates PP1, leading to down-regulate cell proliferation within cranial neural tissue and the neural retina. Also acts as a regulator of migration of enteric neural crest cells (ENCCs) by activating PP1, leading to repression of the integrin signaling through the rho/rock pathway.</text>
</comment>
<evidence type="ECO:0000256" key="6">
    <source>
        <dbReference type="ARBA" id="ARBA00022902"/>
    </source>
</evidence>
<evidence type="ECO:0000256" key="3">
    <source>
        <dbReference type="ARBA" id="ARBA00022473"/>
    </source>
</evidence>
<evidence type="ECO:0000256" key="8">
    <source>
        <dbReference type="ARBA" id="ARBA00023273"/>
    </source>
</evidence>
<feature type="compositionally biased region" description="Pro residues" evidence="11">
    <location>
        <begin position="579"/>
        <end position="597"/>
    </location>
</feature>
<dbReference type="Gene3D" id="6.10.140.1750">
    <property type="match status" value="1"/>
</dbReference>
<keyword evidence="8 10" id="KW-0966">Cell projection</keyword>
<evidence type="ECO:0000313" key="13">
    <source>
        <dbReference type="Proteomes" id="UP000823561"/>
    </source>
</evidence>
<comment type="caution">
    <text evidence="12">The sequence shown here is derived from an EMBL/GenBank/DDBJ whole genome shotgun (WGS) entry which is preliminary data.</text>
</comment>
<feature type="compositionally biased region" description="Low complexity" evidence="11">
    <location>
        <begin position="374"/>
        <end position="384"/>
    </location>
</feature>
<feature type="region of interest" description="Disordered" evidence="11">
    <location>
        <begin position="520"/>
        <end position="857"/>
    </location>
</feature>
<dbReference type="InterPro" id="IPR004018">
    <property type="entry name" value="RPEL_repeat"/>
</dbReference>
<evidence type="ECO:0000256" key="4">
    <source>
        <dbReference type="ARBA" id="ARBA00022490"/>
    </source>
</evidence>
<feature type="compositionally biased region" description="Basic and acidic residues" evidence="11">
    <location>
        <begin position="330"/>
        <end position="357"/>
    </location>
</feature>
<evidence type="ECO:0000256" key="11">
    <source>
        <dbReference type="SAM" id="MobiDB-lite"/>
    </source>
</evidence>
<dbReference type="SMART" id="SM00707">
    <property type="entry name" value="RPEL"/>
    <property type="match status" value="4"/>
</dbReference>
<dbReference type="GO" id="GO:0003779">
    <property type="term" value="F:actin binding"/>
    <property type="evidence" value="ECO:0007669"/>
    <property type="project" value="UniProtKB-UniRule"/>
</dbReference>
<feature type="region of interest" description="Disordered" evidence="11">
    <location>
        <begin position="88"/>
        <end position="122"/>
    </location>
</feature>
<dbReference type="GO" id="GO:0061386">
    <property type="term" value="P:closure of optic fissure"/>
    <property type="evidence" value="ECO:0007669"/>
    <property type="project" value="UniProtKB-UniRule"/>
</dbReference>
<accession>A0AAV6G8L2</accession>